<dbReference type="AlphaFoldDB" id="Q6AMZ9"/>
<dbReference type="STRING" id="177439.DP1546"/>
<feature type="domain" description="Nucleoside phosphorylase" evidence="1">
    <location>
        <begin position="10"/>
        <end position="257"/>
    </location>
</feature>
<dbReference type="RefSeq" id="WP_011188787.1">
    <property type="nucleotide sequence ID" value="NC_006138.1"/>
</dbReference>
<dbReference type="OrthoDB" id="9792278at2"/>
<reference evidence="3" key="1">
    <citation type="journal article" date="2004" name="Environ. Microbiol.">
        <title>The genome of Desulfotalea psychrophila, a sulfate-reducing bacterium from permanently cold Arctic sediments.</title>
        <authorList>
            <person name="Rabus R."/>
            <person name="Ruepp A."/>
            <person name="Frickey T."/>
            <person name="Rattei T."/>
            <person name="Fartmann B."/>
            <person name="Stark M."/>
            <person name="Bauer M."/>
            <person name="Zibat A."/>
            <person name="Lombardot T."/>
            <person name="Becker I."/>
            <person name="Amann J."/>
            <person name="Gellner K."/>
            <person name="Teeling H."/>
            <person name="Leuschner W.D."/>
            <person name="Gloeckner F.-O."/>
            <person name="Lupas A.N."/>
            <person name="Amann R."/>
            <person name="Klenk H.-P."/>
        </authorList>
    </citation>
    <scope>NUCLEOTIDE SEQUENCE [LARGE SCALE GENOMIC DNA]</scope>
    <source>
        <strain evidence="3">DSM 12343 / LSv54</strain>
    </source>
</reference>
<dbReference type="GO" id="GO:0008930">
    <property type="term" value="F:methylthioadenosine nucleosidase activity"/>
    <property type="evidence" value="ECO:0007669"/>
    <property type="project" value="TreeGrafter"/>
</dbReference>
<dbReference type="PANTHER" id="PTHR46832">
    <property type="entry name" value="5'-METHYLTHIOADENOSINE/S-ADENOSYLHOMOCYSTEINE NUCLEOSIDASE"/>
    <property type="match status" value="1"/>
</dbReference>
<dbReference type="GO" id="GO:0008782">
    <property type="term" value="F:adenosylhomocysteine nucleosidase activity"/>
    <property type="evidence" value="ECO:0007669"/>
    <property type="project" value="TreeGrafter"/>
</dbReference>
<accession>Q6AMZ9</accession>
<evidence type="ECO:0000259" key="1">
    <source>
        <dbReference type="Pfam" id="PF01048"/>
    </source>
</evidence>
<dbReference type="Proteomes" id="UP000000602">
    <property type="component" value="Chromosome"/>
</dbReference>
<protein>
    <submittedName>
        <fullName evidence="2">Related to 5'-methylthioadenosine/S-adenosylhomocysteine nuclosidase</fullName>
    </submittedName>
</protein>
<proteinExistence type="predicted"/>
<name>Q6AMZ9_DESPS</name>
<dbReference type="InterPro" id="IPR000845">
    <property type="entry name" value="Nucleoside_phosphorylase_d"/>
</dbReference>
<sequence>MNIEKSHFRTIGVLSAMPAELEHLEANIIDKQEVAPGIAKGRIGSHTVYATLSGIGKVNAAATVQRLISEFKIDIIMFSGVAGAINPEYRVGDVVLLSRAFQHDFGHLGRAFKMHAVGVLPEIGIGSGEESPYLDLNLFWQEDVLVNLKKRSVEFSKSFSPVQVNGQDYLPALKIDGTVATGDQFIASDAKKKVLQSQGADIAEMEGAAVAQVAAQNKIPCMIFRSVSDTAGGEANLDFQNFFATVAKNNAELAAYLIGELP</sequence>
<dbReference type="CDD" id="cd09008">
    <property type="entry name" value="MTAN"/>
    <property type="match status" value="1"/>
</dbReference>
<dbReference type="Pfam" id="PF01048">
    <property type="entry name" value="PNP_UDP_1"/>
    <property type="match status" value="1"/>
</dbReference>
<dbReference type="SUPFAM" id="SSF53167">
    <property type="entry name" value="Purine and uridine phosphorylases"/>
    <property type="match status" value="1"/>
</dbReference>
<dbReference type="GO" id="GO:0019284">
    <property type="term" value="P:L-methionine salvage from S-adenosylmethionine"/>
    <property type="evidence" value="ECO:0007669"/>
    <property type="project" value="TreeGrafter"/>
</dbReference>
<dbReference type="eggNOG" id="COG0775">
    <property type="taxonomic scope" value="Bacteria"/>
</dbReference>
<organism evidence="2 3">
    <name type="scientific">Desulfotalea psychrophila (strain LSv54 / DSM 12343)</name>
    <dbReference type="NCBI Taxonomy" id="177439"/>
    <lineage>
        <taxon>Bacteria</taxon>
        <taxon>Pseudomonadati</taxon>
        <taxon>Thermodesulfobacteriota</taxon>
        <taxon>Desulfobulbia</taxon>
        <taxon>Desulfobulbales</taxon>
        <taxon>Desulfocapsaceae</taxon>
        <taxon>Desulfotalea</taxon>
    </lineage>
</organism>
<dbReference type="PANTHER" id="PTHR46832:SF1">
    <property type="entry name" value="5'-METHYLTHIOADENOSINE_S-ADENOSYLHOMOCYSTEINE NUCLEOSIDASE"/>
    <property type="match status" value="1"/>
</dbReference>
<dbReference type="EMBL" id="CR522870">
    <property type="protein sequence ID" value="CAG36275.1"/>
    <property type="molecule type" value="Genomic_DNA"/>
</dbReference>
<dbReference type="Gene3D" id="3.40.50.1580">
    <property type="entry name" value="Nucleoside phosphorylase domain"/>
    <property type="match status" value="1"/>
</dbReference>
<keyword evidence="3" id="KW-1185">Reference proteome</keyword>
<dbReference type="GO" id="GO:0009116">
    <property type="term" value="P:nucleoside metabolic process"/>
    <property type="evidence" value="ECO:0007669"/>
    <property type="project" value="InterPro"/>
</dbReference>
<dbReference type="InterPro" id="IPR035994">
    <property type="entry name" value="Nucleoside_phosphorylase_sf"/>
</dbReference>
<dbReference type="HOGENOM" id="CLU_031248_2_0_7"/>
<dbReference type="GO" id="GO:0005829">
    <property type="term" value="C:cytosol"/>
    <property type="evidence" value="ECO:0007669"/>
    <property type="project" value="TreeGrafter"/>
</dbReference>
<gene>
    <name evidence="2" type="ordered locus">DP1546</name>
</gene>
<dbReference type="KEGG" id="dps:DP1546"/>
<evidence type="ECO:0000313" key="2">
    <source>
        <dbReference type="EMBL" id="CAG36275.1"/>
    </source>
</evidence>
<evidence type="ECO:0000313" key="3">
    <source>
        <dbReference type="Proteomes" id="UP000000602"/>
    </source>
</evidence>